<accession>A0ABQ5YHA1</accession>
<keyword evidence="1" id="KW-0175">Coiled coil</keyword>
<dbReference type="Gene3D" id="6.10.250.3150">
    <property type="match status" value="1"/>
</dbReference>
<proteinExistence type="predicted"/>
<dbReference type="PANTHER" id="PTHR21666:SF270">
    <property type="entry name" value="MUREIN HYDROLASE ACTIVATOR ENVC"/>
    <property type="match status" value="1"/>
</dbReference>
<dbReference type="Gene3D" id="2.70.70.10">
    <property type="entry name" value="Glucose Permease (Domain IIA)"/>
    <property type="match status" value="1"/>
</dbReference>
<dbReference type="InterPro" id="IPR016047">
    <property type="entry name" value="M23ase_b-sheet_dom"/>
</dbReference>
<organism evidence="5 6">
    <name type="scientific">Chitinimonas prasina</name>
    <dbReference type="NCBI Taxonomy" id="1434937"/>
    <lineage>
        <taxon>Bacteria</taxon>
        <taxon>Pseudomonadati</taxon>
        <taxon>Pseudomonadota</taxon>
        <taxon>Betaproteobacteria</taxon>
        <taxon>Neisseriales</taxon>
        <taxon>Chitinibacteraceae</taxon>
        <taxon>Chitinimonas</taxon>
    </lineage>
</organism>
<dbReference type="InterPro" id="IPR011055">
    <property type="entry name" value="Dup_hybrid_motif"/>
</dbReference>
<reference evidence="6" key="1">
    <citation type="journal article" date="2019" name="Int. J. Syst. Evol. Microbiol.">
        <title>The Global Catalogue of Microorganisms (GCM) 10K type strain sequencing project: providing services to taxonomists for standard genome sequencing and annotation.</title>
        <authorList>
            <consortium name="The Broad Institute Genomics Platform"/>
            <consortium name="The Broad Institute Genome Sequencing Center for Infectious Disease"/>
            <person name="Wu L."/>
            <person name="Ma J."/>
        </authorList>
    </citation>
    <scope>NUCLEOTIDE SEQUENCE [LARGE SCALE GENOMIC DNA]</scope>
    <source>
        <strain evidence="6">NBRC 110044</strain>
    </source>
</reference>
<dbReference type="Proteomes" id="UP001156706">
    <property type="component" value="Unassembled WGS sequence"/>
</dbReference>
<name>A0ABQ5YHA1_9NEIS</name>
<evidence type="ECO:0000256" key="3">
    <source>
        <dbReference type="SAM" id="SignalP"/>
    </source>
</evidence>
<dbReference type="Pfam" id="PF01551">
    <property type="entry name" value="Peptidase_M23"/>
    <property type="match status" value="1"/>
</dbReference>
<feature type="region of interest" description="Disordered" evidence="2">
    <location>
        <begin position="239"/>
        <end position="313"/>
    </location>
</feature>
<evidence type="ECO:0000256" key="2">
    <source>
        <dbReference type="SAM" id="MobiDB-lite"/>
    </source>
</evidence>
<evidence type="ECO:0000259" key="4">
    <source>
        <dbReference type="Pfam" id="PF01551"/>
    </source>
</evidence>
<dbReference type="EMBL" id="BSOG01000004">
    <property type="protein sequence ID" value="GLR14387.1"/>
    <property type="molecule type" value="Genomic_DNA"/>
</dbReference>
<dbReference type="SUPFAM" id="SSF51261">
    <property type="entry name" value="Duplicated hybrid motif"/>
    <property type="match status" value="1"/>
</dbReference>
<sequence>MIRRLVTLWLAAGLTAGVAWAAQPEEDLQQLREKIDSLKQELQANEATRHEAADALKESEQAISEANRSVALLNRQQQLSQAELSRVNRDINQVNDSLLANRSRLAALIRARQRNGEHEALRLLLNKQDPNRLTRDLRYYRYIAQAQHRLSGELQAQLDRLNGLAELIRQKQQELEKIAADRKAARDRLRAEQASKQEVLSKIASEIGTQRKEIGKLQRDEKRLTNLVERLGRMIREREQKEARERERKEKARKLAEAKEAARLSRAAKTGKKPVEPVTAKAEGEPATKPEIEAKPDAVVKQNDALPDSSANGRRFAELKGQLRLPARGEVVGKFGSARSEGTLWKGVFIRSQSGQGVKAIAGGQVVFADWLRGFGNTLIVDHGGGYMSVYSAADALMKQIGDRVRAGDDIATSGNSGGSEQSGIYFEIRYLGKALDPLVWAK</sequence>
<feature type="coiled-coil region" evidence="1">
    <location>
        <begin position="154"/>
        <end position="188"/>
    </location>
</feature>
<feature type="compositionally biased region" description="Basic and acidic residues" evidence="2">
    <location>
        <begin position="282"/>
        <end position="298"/>
    </location>
</feature>
<evidence type="ECO:0000313" key="5">
    <source>
        <dbReference type="EMBL" id="GLR14387.1"/>
    </source>
</evidence>
<feature type="signal peptide" evidence="3">
    <location>
        <begin position="1"/>
        <end position="21"/>
    </location>
</feature>
<dbReference type="PANTHER" id="PTHR21666">
    <property type="entry name" value="PEPTIDASE-RELATED"/>
    <property type="match status" value="1"/>
</dbReference>
<dbReference type="CDD" id="cd12797">
    <property type="entry name" value="M23_peptidase"/>
    <property type="match status" value="1"/>
</dbReference>
<feature type="compositionally biased region" description="Basic and acidic residues" evidence="2">
    <location>
        <begin position="239"/>
        <end position="263"/>
    </location>
</feature>
<gene>
    <name evidence="5" type="ORF">GCM10007907_31770</name>
</gene>
<feature type="coiled-coil region" evidence="1">
    <location>
        <begin position="21"/>
        <end position="76"/>
    </location>
</feature>
<feature type="chain" id="PRO_5046226506" description="M23ase beta-sheet core domain-containing protein" evidence="3">
    <location>
        <begin position="22"/>
        <end position="443"/>
    </location>
</feature>
<feature type="domain" description="M23ase beta-sheet core" evidence="4">
    <location>
        <begin position="345"/>
        <end position="438"/>
    </location>
</feature>
<protein>
    <recommendedName>
        <fullName evidence="4">M23ase beta-sheet core domain-containing protein</fullName>
    </recommendedName>
</protein>
<dbReference type="RefSeq" id="WP_284197460.1">
    <property type="nucleotide sequence ID" value="NZ_BSOG01000004.1"/>
</dbReference>
<keyword evidence="6" id="KW-1185">Reference proteome</keyword>
<evidence type="ECO:0000313" key="6">
    <source>
        <dbReference type="Proteomes" id="UP001156706"/>
    </source>
</evidence>
<comment type="caution">
    <text evidence="5">The sequence shown here is derived from an EMBL/GenBank/DDBJ whole genome shotgun (WGS) entry which is preliminary data.</text>
</comment>
<keyword evidence="3" id="KW-0732">Signal</keyword>
<dbReference type="InterPro" id="IPR050570">
    <property type="entry name" value="Cell_wall_metabolism_enzyme"/>
</dbReference>
<evidence type="ECO:0000256" key="1">
    <source>
        <dbReference type="SAM" id="Coils"/>
    </source>
</evidence>